<dbReference type="AlphaFoldDB" id="A0A7W3YP31"/>
<gene>
    <name evidence="6" type="ORF">H5S09_08315</name>
</gene>
<keyword evidence="3 5" id="KW-1133">Transmembrane helix</keyword>
<evidence type="ECO:0000313" key="6">
    <source>
        <dbReference type="EMBL" id="MBB1097937.1"/>
    </source>
</evidence>
<dbReference type="RefSeq" id="WP_182596648.1">
    <property type="nucleotide sequence ID" value="NZ_JACIVA010000053.1"/>
</dbReference>
<dbReference type="GO" id="GO:0009403">
    <property type="term" value="P:toxin biosynthetic process"/>
    <property type="evidence" value="ECO:0007669"/>
    <property type="project" value="InterPro"/>
</dbReference>
<dbReference type="EMBL" id="JACIVA010000053">
    <property type="protein sequence ID" value="MBB1097937.1"/>
    <property type="molecule type" value="Genomic_DNA"/>
</dbReference>
<evidence type="ECO:0000256" key="5">
    <source>
        <dbReference type="SAM" id="Phobius"/>
    </source>
</evidence>
<keyword evidence="2 5" id="KW-0812">Transmembrane</keyword>
<protein>
    <submittedName>
        <fullName evidence="6">CvpA family protein</fullName>
    </submittedName>
</protein>
<comment type="subcellular location">
    <subcellularLocation>
        <location evidence="1">Membrane</location>
        <topology evidence="1">Multi-pass membrane protein</topology>
    </subcellularLocation>
</comment>
<name>A0A7W3YP31_9LACO</name>
<organism evidence="6 7">
    <name type="scientific">Limosilactobacillus rudii</name>
    <dbReference type="NCBI Taxonomy" id="2759755"/>
    <lineage>
        <taxon>Bacteria</taxon>
        <taxon>Bacillati</taxon>
        <taxon>Bacillota</taxon>
        <taxon>Bacilli</taxon>
        <taxon>Lactobacillales</taxon>
        <taxon>Lactobacillaceae</taxon>
        <taxon>Limosilactobacillus</taxon>
    </lineage>
</organism>
<dbReference type="PANTHER" id="PTHR37306">
    <property type="entry name" value="COLICIN V PRODUCTION PROTEIN"/>
    <property type="match status" value="1"/>
</dbReference>
<accession>A0A7W3YP31</accession>
<dbReference type="PANTHER" id="PTHR37306:SF1">
    <property type="entry name" value="COLICIN V PRODUCTION PROTEIN"/>
    <property type="match status" value="1"/>
</dbReference>
<evidence type="ECO:0000256" key="3">
    <source>
        <dbReference type="ARBA" id="ARBA00022989"/>
    </source>
</evidence>
<evidence type="ECO:0000313" key="7">
    <source>
        <dbReference type="Proteomes" id="UP000517106"/>
    </source>
</evidence>
<keyword evidence="7" id="KW-1185">Reference proteome</keyword>
<feature type="transmembrane region" description="Helical" evidence="5">
    <location>
        <begin position="77"/>
        <end position="99"/>
    </location>
</feature>
<evidence type="ECO:0000256" key="2">
    <source>
        <dbReference type="ARBA" id="ARBA00022692"/>
    </source>
</evidence>
<dbReference type="Proteomes" id="UP000517106">
    <property type="component" value="Unassembled WGS sequence"/>
</dbReference>
<sequence>MILTTFIILILIGCFVNGHRRGLLTMVLMLGTYIIAWLVARQGAQLIGGWLKSLLPNIGTEATFSANLLTEVNSNLFFYNGIAFMIIFTIVSILCHWGIHQLNWIKKIPVIGTADKLAGGVVSFLIGYMIIFVVLIVMQLWPVGWWQMQIATSELARFIINQTPGIAHLVIDTLTQGG</sequence>
<comment type="caution">
    <text evidence="6">The sequence shown here is derived from an EMBL/GenBank/DDBJ whole genome shotgun (WGS) entry which is preliminary data.</text>
</comment>
<keyword evidence="4 5" id="KW-0472">Membrane</keyword>
<reference evidence="6 7" key="1">
    <citation type="submission" date="2020-07" db="EMBL/GenBank/DDBJ databases">
        <title>Description of Limosilactobacillus balticus sp. nov., Limosilactobacillus agrestis sp. nov., Limosilactobacillus albertensis sp. nov., Limosilactobacillus rudii sp. nov., Limosilactobacillus fastidiosus sp. nov., five novel Limosilactobacillus species isolated from the vertebrate gastrointestinal tract, and proposal of 6 subspecies of Limosilactobacillus reuteri adapted to the gastrointestinal tract of specific vertebrate hosts.</title>
        <authorList>
            <person name="Li F."/>
            <person name="Cheng C."/>
            <person name="Zheng J."/>
            <person name="Quevedo R.M."/>
            <person name="Li J."/>
            <person name="Roos S."/>
            <person name="Gaenzle M.G."/>
            <person name="Walter J."/>
        </authorList>
    </citation>
    <scope>NUCLEOTIDE SEQUENCE [LARGE SCALE GENOMIC DNA]</scope>
    <source>
        <strain evidence="6 7">STM2_1</strain>
    </source>
</reference>
<evidence type="ECO:0000256" key="4">
    <source>
        <dbReference type="ARBA" id="ARBA00023136"/>
    </source>
</evidence>
<dbReference type="InterPro" id="IPR003825">
    <property type="entry name" value="Colicin-V_CvpA"/>
</dbReference>
<dbReference type="Pfam" id="PF02674">
    <property type="entry name" value="Colicin_V"/>
    <property type="match status" value="1"/>
</dbReference>
<proteinExistence type="predicted"/>
<evidence type="ECO:0000256" key="1">
    <source>
        <dbReference type="ARBA" id="ARBA00004141"/>
    </source>
</evidence>
<dbReference type="GO" id="GO:0016020">
    <property type="term" value="C:membrane"/>
    <property type="evidence" value="ECO:0007669"/>
    <property type="project" value="UniProtKB-SubCell"/>
</dbReference>
<feature type="transmembrane region" description="Helical" evidence="5">
    <location>
        <begin position="120"/>
        <end position="141"/>
    </location>
</feature>